<evidence type="ECO:0000313" key="2">
    <source>
        <dbReference type="Proteomes" id="UP000614350"/>
    </source>
</evidence>
<accession>A0A834NEJ4</accession>
<reference evidence="1" key="1">
    <citation type="journal article" date="2020" name="G3 (Bethesda)">
        <title>High-Quality Assemblies for Three Invasive Social Wasps from the &lt;i&gt;Vespula&lt;/i&gt; Genus.</title>
        <authorList>
            <person name="Harrop T.W.R."/>
            <person name="Guhlin J."/>
            <person name="McLaughlin G.M."/>
            <person name="Permina E."/>
            <person name="Stockwell P."/>
            <person name="Gilligan J."/>
            <person name="Le Lec M.F."/>
            <person name="Gruber M.A.M."/>
            <person name="Quinn O."/>
            <person name="Lovegrove M."/>
            <person name="Duncan E.J."/>
            <person name="Remnant E.J."/>
            <person name="Van Eeckhoven J."/>
            <person name="Graham B."/>
            <person name="Knapp R.A."/>
            <person name="Langford K.W."/>
            <person name="Kronenberg Z."/>
            <person name="Press M.O."/>
            <person name="Eacker S.M."/>
            <person name="Wilson-Rankin E.E."/>
            <person name="Purcell J."/>
            <person name="Lester P.J."/>
            <person name="Dearden P.K."/>
        </authorList>
    </citation>
    <scope>NUCLEOTIDE SEQUENCE</scope>
    <source>
        <strain evidence="1">Marl-1</strain>
    </source>
</reference>
<protein>
    <submittedName>
        <fullName evidence="1">Uncharacterized protein</fullName>
    </submittedName>
</protein>
<dbReference type="Proteomes" id="UP000614350">
    <property type="component" value="Unassembled WGS sequence"/>
</dbReference>
<dbReference type="AlphaFoldDB" id="A0A834NEJ4"/>
<keyword evidence="2" id="KW-1185">Reference proteome</keyword>
<gene>
    <name evidence="1" type="ORF">HZH66_003459</name>
</gene>
<name>A0A834NEJ4_VESVU</name>
<dbReference type="EMBL" id="JACSEA010000003">
    <property type="protein sequence ID" value="KAF7404553.1"/>
    <property type="molecule type" value="Genomic_DNA"/>
</dbReference>
<comment type="caution">
    <text evidence="1">The sequence shown here is derived from an EMBL/GenBank/DDBJ whole genome shotgun (WGS) entry which is preliminary data.</text>
</comment>
<evidence type="ECO:0000313" key="1">
    <source>
        <dbReference type="EMBL" id="KAF7404553.1"/>
    </source>
</evidence>
<sequence>MDMAQTYEILFKENPFAAEAAETALSRVQARKRDKGEKVQAGIELIWRHLCVKAASTGRYSIWKLYKRQGVSTTMRSLTGYECPDFSESSNTSLTIVSRRPFFPILTYSLENSGNRLDEERMLYVSTLGFLGAIEWRYL</sequence>
<proteinExistence type="predicted"/>
<organism evidence="1 2">
    <name type="scientific">Vespula vulgaris</name>
    <name type="common">Yellow jacket</name>
    <name type="synonym">Wasp</name>
    <dbReference type="NCBI Taxonomy" id="7454"/>
    <lineage>
        <taxon>Eukaryota</taxon>
        <taxon>Metazoa</taxon>
        <taxon>Ecdysozoa</taxon>
        <taxon>Arthropoda</taxon>
        <taxon>Hexapoda</taxon>
        <taxon>Insecta</taxon>
        <taxon>Pterygota</taxon>
        <taxon>Neoptera</taxon>
        <taxon>Endopterygota</taxon>
        <taxon>Hymenoptera</taxon>
        <taxon>Apocrita</taxon>
        <taxon>Aculeata</taxon>
        <taxon>Vespoidea</taxon>
        <taxon>Vespidae</taxon>
        <taxon>Vespinae</taxon>
        <taxon>Vespula</taxon>
    </lineage>
</organism>